<name>A0AAW2YQL1_9EUKA</name>
<evidence type="ECO:0000313" key="1">
    <source>
        <dbReference type="EMBL" id="KAL0479364.1"/>
    </source>
</evidence>
<proteinExistence type="predicted"/>
<accession>A0AAW2YQL1</accession>
<keyword evidence="2" id="KW-1185">Reference proteome</keyword>
<evidence type="ECO:0000313" key="2">
    <source>
        <dbReference type="Proteomes" id="UP001431209"/>
    </source>
</evidence>
<protein>
    <recommendedName>
        <fullName evidence="3">F-box domain-containing protein</fullName>
    </recommendedName>
</protein>
<organism evidence="1 2">
    <name type="scientific">Acrasis kona</name>
    <dbReference type="NCBI Taxonomy" id="1008807"/>
    <lineage>
        <taxon>Eukaryota</taxon>
        <taxon>Discoba</taxon>
        <taxon>Heterolobosea</taxon>
        <taxon>Tetramitia</taxon>
        <taxon>Eutetramitia</taxon>
        <taxon>Acrasidae</taxon>
        <taxon>Acrasis</taxon>
    </lineage>
</organism>
<gene>
    <name evidence="1" type="ORF">AKO1_007572</name>
</gene>
<dbReference type="EMBL" id="JAOPGA020000542">
    <property type="protein sequence ID" value="KAL0479364.1"/>
    <property type="molecule type" value="Genomic_DNA"/>
</dbReference>
<sequence length="150" mass="17273">MNHGVDAFGFSYSQYQPAYKHSRSKNAFVALNDFNDLVIHLSLFLPVKDVLNLGLVSKKHYNLVMSVALENNLRQEICPPFNSKDVAELKGLYKNYRWYIICIRPPSDKKNGKEYTILKNISKFGCFMYVQNALELNLSYDTNVPTPGHY</sequence>
<dbReference type="Proteomes" id="UP001431209">
    <property type="component" value="Unassembled WGS sequence"/>
</dbReference>
<dbReference type="AlphaFoldDB" id="A0AAW2YQL1"/>
<comment type="caution">
    <text evidence="1">The sequence shown here is derived from an EMBL/GenBank/DDBJ whole genome shotgun (WGS) entry which is preliminary data.</text>
</comment>
<dbReference type="CDD" id="cd09917">
    <property type="entry name" value="F-box_SF"/>
    <property type="match status" value="1"/>
</dbReference>
<reference evidence="1 2" key="1">
    <citation type="submission" date="2024-03" db="EMBL/GenBank/DDBJ databases">
        <title>The Acrasis kona genome and developmental transcriptomes reveal deep origins of eukaryotic multicellular pathways.</title>
        <authorList>
            <person name="Sheikh S."/>
            <person name="Fu C.-J."/>
            <person name="Brown M.W."/>
            <person name="Baldauf S.L."/>
        </authorList>
    </citation>
    <scope>NUCLEOTIDE SEQUENCE [LARGE SCALE GENOMIC DNA]</scope>
    <source>
        <strain evidence="1 2">ATCC MYA-3509</strain>
    </source>
</reference>
<evidence type="ECO:0008006" key="3">
    <source>
        <dbReference type="Google" id="ProtNLM"/>
    </source>
</evidence>
<feature type="non-terminal residue" evidence="1">
    <location>
        <position position="150"/>
    </location>
</feature>